<dbReference type="GeneID" id="9811226"/>
<sequence>MKFLAIAFLLVHSVHGLTMTRVDCADGINDARAKHAKQAQWADVNKLSYSINLEKTLWGFLDRTDGCPQGNIGGPYEVVLKTLSYHDRTENGLEFLRSRGPYGMRTSTVVACTLTTCLKDGEQILSIITDNVQYPSIPPPQGPPGSKCYLSGRLANSEGLCVLKSNKKKFVRKGVLQQVGDAMDHTFGWG</sequence>
<protein>
    <submittedName>
        <fullName evidence="2">Uncharacterized protein</fullName>
    </submittedName>
</protein>
<dbReference type="Proteomes" id="UP000483820">
    <property type="component" value="Chromosome IV"/>
</dbReference>
<dbReference type="EMBL" id="WUAV01000004">
    <property type="protein sequence ID" value="KAF1756653.1"/>
    <property type="molecule type" value="Genomic_DNA"/>
</dbReference>
<dbReference type="AlphaFoldDB" id="A0A6A5GPY1"/>
<evidence type="ECO:0000256" key="1">
    <source>
        <dbReference type="SAM" id="SignalP"/>
    </source>
</evidence>
<feature type="chain" id="PRO_5025513402" evidence="1">
    <location>
        <begin position="17"/>
        <end position="190"/>
    </location>
</feature>
<accession>A0A6A5GPY1</accession>
<reference evidence="2 3" key="1">
    <citation type="submission" date="2019-12" db="EMBL/GenBank/DDBJ databases">
        <title>Chromosome-level assembly of the Caenorhabditis remanei genome.</title>
        <authorList>
            <person name="Teterina A.A."/>
            <person name="Willis J.H."/>
            <person name="Phillips P.C."/>
        </authorList>
    </citation>
    <scope>NUCLEOTIDE SEQUENCE [LARGE SCALE GENOMIC DNA]</scope>
    <source>
        <strain evidence="2 3">PX506</strain>
        <tissue evidence="2">Whole organism</tissue>
    </source>
</reference>
<feature type="signal peptide" evidence="1">
    <location>
        <begin position="1"/>
        <end position="16"/>
    </location>
</feature>
<evidence type="ECO:0000313" key="3">
    <source>
        <dbReference type="Proteomes" id="UP000483820"/>
    </source>
</evidence>
<organism evidence="2 3">
    <name type="scientific">Caenorhabditis remanei</name>
    <name type="common">Caenorhabditis vulgaris</name>
    <dbReference type="NCBI Taxonomy" id="31234"/>
    <lineage>
        <taxon>Eukaryota</taxon>
        <taxon>Metazoa</taxon>
        <taxon>Ecdysozoa</taxon>
        <taxon>Nematoda</taxon>
        <taxon>Chromadorea</taxon>
        <taxon>Rhabditida</taxon>
        <taxon>Rhabditina</taxon>
        <taxon>Rhabditomorpha</taxon>
        <taxon>Rhabditoidea</taxon>
        <taxon>Rhabditidae</taxon>
        <taxon>Peloderinae</taxon>
        <taxon>Caenorhabditis</taxon>
    </lineage>
</organism>
<proteinExistence type="predicted"/>
<evidence type="ECO:0000313" key="2">
    <source>
        <dbReference type="EMBL" id="KAF1756653.1"/>
    </source>
</evidence>
<gene>
    <name evidence="2" type="ORF">GCK72_013107</name>
</gene>
<dbReference type="RefSeq" id="XP_003089346.2">
    <property type="nucleotide sequence ID" value="XM_003089298.2"/>
</dbReference>
<dbReference type="KEGG" id="crq:GCK72_013107"/>
<comment type="caution">
    <text evidence="2">The sequence shown here is derived from an EMBL/GenBank/DDBJ whole genome shotgun (WGS) entry which is preliminary data.</text>
</comment>
<dbReference type="CTD" id="9811226"/>
<name>A0A6A5GPY1_CAERE</name>
<keyword evidence="1" id="KW-0732">Signal</keyword>